<accession>A0A939P727</accession>
<proteinExistence type="predicted"/>
<comment type="caution">
    <text evidence="2">The sequence shown here is derived from an EMBL/GenBank/DDBJ whole genome shotgun (WGS) entry which is preliminary data.</text>
</comment>
<evidence type="ECO:0000313" key="3">
    <source>
        <dbReference type="Proteomes" id="UP000669179"/>
    </source>
</evidence>
<keyword evidence="3" id="KW-1185">Reference proteome</keyword>
<dbReference type="RefSeq" id="WP_208254287.1">
    <property type="nucleotide sequence ID" value="NZ_JAGEOJ010000002.1"/>
</dbReference>
<evidence type="ECO:0000256" key="1">
    <source>
        <dbReference type="SAM" id="Coils"/>
    </source>
</evidence>
<dbReference type="AlphaFoldDB" id="A0A939P727"/>
<gene>
    <name evidence="2" type="ORF">J4573_06360</name>
</gene>
<feature type="coiled-coil region" evidence="1">
    <location>
        <begin position="15"/>
        <end position="56"/>
    </location>
</feature>
<dbReference type="EMBL" id="JAGEOJ010000002">
    <property type="protein sequence ID" value="MBO2446705.1"/>
    <property type="molecule type" value="Genomic_DNA"/>
</dbReference>
<dbReference type="Proteomes" id="UP000669179">
    <property type="component" value="Unassembled WGS sequence"/>
</dbReference>
<protein>
    <submittedName>
        <fullName evidence="2">Uncharacterized protein</fullName>
    </submittedName>
</protein>
<sequence>MTVTHDESTDLSELRAAYQAQLVRLTAERDEARRAERRARDDAATARADLASLQDRVRDLLGAAATRLDAVEARANR</sequence>
<keyword evidence="1" id="KW-0175">Coiled coil</keyword>
<organism evidence="2 3">
    <name type="scientific">Actinomadura barringtoniae</name>
    <dbReference type="NCBI Taxonomy" id="1427535"/>
    <lineage>
        <taxon>Bacteria</taxon>
        <taxon>Bacillati</taxon>
        <taxon>Actinomycetota</taxon>
        <taxon>Actinomycetes</taxon>
        <taxon>Streptosporangiales</taxon>
        <taxon>Thermomonosporaceae</taxon>
        <taxon>Actinomadura</taxon>
    </lineage>
</organism>
<name>A0A939P727_9ACTN</name>
<evidence type="ECO:0000313" key="2">
    <source>
        <dbReference type="EMBL" id="MBO2446705.1"/>
    </source>
</evidence>
<reference evidence="2" key="1">
    <citation type="submission" date="2021-03" db="EMBL/GenBank/DDBJ databases">
        <authorList>
            <person name="Kanchanasin P."/>
            <person name="Saeng-In P."/>
            <person name="Phongsopitanun W."/>
            <person name="Yuki M."/>
            <person name="Kudo T."/>
            <person name="Ohkuma M."/>
            <person name="Tanasupawat S."/>
        </authorList>
    </citation>
    <scope>NUCLEOTIDE SEQUENCE</scope>
    <source>
        <strain evidence="2">GKU 128</strain>
    </source>
</reference>